<dbReference type="EMBL" id="BAAFSV010000002">
    <property type="protein sequence ID" value="GAB1312677.1"/>
    <property type="molecule type" value="Genomic_DNA"/>
</dbReference>
<dbReference type="GeneID" id="98173632"/>
<evidence type="ECO:0000256" key="1">
    <source>
        <dbReference type="SAM" id="MobiDB-lite"/>
    </source>
</evidence>
<protein>
    <recommendedName>
        <fullName evidence="2">SRR1-like domain-containing protein</fullName>
    </recommendedName>
</protein>
<evidence type="ECO:0000313" key="4">
    <source>
        <dbReference type="Proteomes" id="UP001628179"/>
    </source>
</evidence>
<reference evidence="3 4" key="1">
    <citation type="submission" date="2024-09" db="EMBL/GenBank/DDBJ databases">
        <title>Itraconazole resistance in Madurella fahalii resulting from another homologue of gene encoding cytochrome P450 14-alpha sterol demethylase (CYP51).</title>
        <authorList>
            <person name="Yoshioka I."/>
            <person name="Fahal A.H."/>
            <person name="Kaneko S."/>
            <person name="Yaguchi T."/>
        </authorList>
    </citation>
    <scope>NUCLEOTIDE SEQUENCE [LARGE SCALE GENOMIC DNA]</scope>
    <source>
        <strain evidence="3 4">IFM 68171</strain>
    </source>
</reference>
<organism evidence="3 4">
    <name type="scientific">Madurella fahalii</name>
    <dbReference type="NCBI Taxonomy" id="1157608"/>
    <lineage>
        <taxon>Eukaryota</taxon>
        <taxon>Fungi</taxon>
        <taxon>Dikarya</taxon>
        <taxon>Ascomycota</taxon>
        <taxon>Pezizomycotina</taxon>
        <taxon>Sordariomycetes</taxon>
        <taxon>Sordariomycetidae</taxon>
        <taxon>Sordariales</taxon>
        <taxon>Sordariales incertae sedis</taxon>
        <taxon>Madurella</taxon>
    </lineage>
</organism>
<keyword evidence="4" id="KW-1185">Reference proteome</keyword>
<dbReference type="InterPro" id="IPR012942">
    <property type="entry name" value="SRR1-like"/>
</dbReference>
<feature type="domain" description="SRR1-like" evidence="2">
    <location>
        <begin position="219"/>
        <end position="339"/>
    </location>
</feature>
<sequence length="360" mass="40173">MASPAPPGDHDMASSDSEHGPTVVLHCFFGNKYPEYKFELTDDPQAERERAMREVPARIRSLYEQGTPFFSKSTFRDVVAQLDHARAHPNPAGDAGCHIISIPRVDGTLAEFELETGPVKSDIPGTESVVRGHPFLHYRTYQEMAIVDDPYIFSPYLAYCSIRLTYPLTMRRISTGEVLTSWSSNPLDVVQSALDATIRAWEESEDCRRLRSSLETALLPRITKIVAFACSTMAALGDRQPPMYQHALILTLRDILERRQGADQPQIACFAQDPVYTEADREVLARLDIKVLEDPRAFLEVDDDTLVISVAPNIPVRQIIADIARPAIMIWDRVESEAESAATWGPQDPGRRRVALGSPG</sequence>
<dbReference type="Pfam" id="PF07985">
    <property type="entry name" value="SRR1"/>
    <property type="match status" value="1"/>
</dbReference>
<dbReference type="RefSeq" id="XP_070914410.1">
    <property type="nucleotide sequence ID" value="XM_071058309.1"/>
</dbReference>
<proteinExistence type="predicted"/>
<evidence type="ECO:0000313" key="3">
    <source>
        <dbReference type="EMBL" id="GAB1312677.1"/>
    </source>
</evidence>
<gene>
    <name evidence="3" type="ORF">MFIFM68171_02887</name>
</gene>
<name>A0ABQ0G4K4_9PEZI</name>
<dbReference type="PANTHER" id="PTHR42080:SF3">
    <property type="entry name" value="SRR1-LIKE DOMAIN-CONTAINING PROTEIN"/>
    <property type="match status" value="1"/>
</dbReference>
<comment type="caution">
    <text evidence="3">The sequence shown here is derived from an EMBL/GenBank/DDBJ whole genome shotgun (WGS) entry which is preliminary data.</text>
</comment>
<accession>A0ABQ0G4K4</accession>
<dbReference type="PANTHER" id="PTHR42080">
    <property type="entry name" value="SRR1 DOMAIN-CONTAINING PROTEIN"/>
    <property type="match status" value="1"/>
</dbReference>
<evidence type="ECO:0000259" key="2">
    <source>
        <dbReference type="Pfam" id="PF07985"/>
    </source>
</evidence>
<feature type="region of interest" description="Disordered" evidence="1">
    <location>
        <begin position="339"/>
        <end position="360"/>
    </location>
</feature>
<dbReference type="Proteomes" id="UP001628179">
    <property type="component" value="Unassembled WGS sequence"/>
</dbReference>